<evidence type="ECO:0000313" key="3">
    <source>
        <dbReference type="Proteomes" id="UP000319004"/>
    </source>
</evidence>
<dbReference type="RefSeq" id="WP_145384604.1">
    <property type="nucleotide sequence ID" value="NZ_CP037423.1"/>
</dbReference>
<protein>
    <submittedName>
        <fullName evidence="2">TadE-like protein</fullName>
    </submittedName>
</protein>
<dbReference type="Pfam" id="PF07811">
    <property type="entry name" value="TadE"/>
    <property type="match status" value="1"/>
</dbReference>
<keyword evidence="3" id="KW-1185">Reference proteome</keyword>
<dbReference type="EMBL" id="CP037423">
    <property type="protein sequence ID" value="QDV40789.1"/>
    <property type="molecule type" value="Genomic_DNA"/>
</dbReference>
<gene>
    <name evidence="2" type="ORF">Enr13x_06250</name>
</gene>
<reference evidence="2 3" key="1">
    <citation type="submission" date="2019-03" db="EMBL/GenBank/DDBJ databases">
        <title>Deep-cultivation of Planctomycetes and their phenomic and genomic characterization uncovers novel biology.</title>
        <authorList>
            <person name="Wiegand S."/>
            <person name="Jogler M."/>
            <person name="Boedeker C."/>
            <person name="Pinto D."/>
            <person name="Vollmers J."/>
            <person name="Rivas-Marin E."/>
            <person name="Kohn T."/>
            <person name="Peeters S.H."/>
            <person name="Heuer A."/>
            <person name="Rast P."/>
            <person name="Oberbeckmann S."/>
            <person name="Bunk B."/>
            <person name="Jeske O."/>
            <person name="Meyerdierks A."/>
            <person name="Storesund J.E."/>
            <person name="Kallscheuer N."/>
            <person name="Luecker S."/>
            <person name="Lage O.M."/>
            <person name="Pohl T."/>
            <person name="Merkel B.J."/>
            <person name="Hornburger P."/>
            <person name="Mueller R.-W."/>
            <person name="Bruemmer F."/>
            <person name="Labrenz M."/>
            <person name="Spormann A.M."/>
            <person name="Op den Camp H."/>
            <person name="Overmann J."/>
            <person name="Amann R."/>
            <person name="Jetten M.S.M."/>
            <person name="Mascher T."/>
            <person name="Medema M.H."/>
            <person name="Devos D.P."/>
            <person name="Kaster A.-K."/>
            <person name="Ovreas L."/>
            <person name="Rohde M."/>
            <person name="Galperin M.Y."/>
            <person name="Jogler C."/>
        </authorList>
    </citation>
    <scope>NUCLEOTIDE SEQUENCE [LARGE SCALE GENOMIC DNA]</scope>
    <source>
        <strain evidence="2 3">Enr13</strain>
    </source>
</reference>
<evidence type="ECO:0000259" key="1">
    <source>
        <dbReference type="Pfam" id="PF07811"/>
    </source>
</evidence>
<dbReference type="OrthoDB" id="276644at2"/>
<dbReference type="InterPro" id="IPR012495">
    <property type="entry name" value="TadE-like_dom"/>
</dbReference>
<dbReference type="KEGG" id="snep:Enr13x_06250"/>
<organism evidence="2 3">
    <name type="scientific">Stieleria neptunia</name>
    <dbReference type="NCBI Taxonomy" id="2527979"/>
    <lineage>
        <taxon>Bacteria</taxon>
        <taxon>Pseudomonadati</taxon>
        <taxon>Planctomycetota</taxon>
        <taxon>Planctomycetia</taxon>
        <taxon>Pirellulales</taxon>
        <taxon>Pirellulaceae</taxon>
        <taxon>Stieleria</taxon>
    </lineage>
</organism>
<dbReference type="AlphaFoldDB" id="A0A518HIZ6"/>
<accession>A0A518HIZ6</accession>
<evidence type="ECO:0000313" key="2">
    <source>
        <dbReference type="EMBL" id="QDV40789.1"/>
    </source>
</evidence>
<proteinExistence type="predicted"/>
<name>A0A518HIZ6_9BACT</name>
<sequence>MIEFAVCLPVFLLITFATLETCRMIYLRQSLKLAAYECARLGILPEITPASLQDQCDVILLGRGIENYTLSHTPSDLSALEFGNLLVTTVEAPAAENALMGSWLYGGQTVSESVTIMAEY</sequence>
<dbReference type="Proteomes" id="UP000319004">
    <property type="component" value="Chromosome"/>
</dbReference>
<feature type="domain" description="TadE-like" evidence="1">
    <location>
        <begin position="1"/>
        <end position="40"/>
    </location>
</feature>